<evidence type="ECO:0000256" key="1">
    <source>
        <dbReference type="SAM" id="MobiDB-lite"/>
    </source>
</evidence>
<dbReference type="EMBL" id="JANJYI010000006">
    <property type="protein sequence ID" value="KAK2644954.1"/>
    <property type="molecule type" value="Genomic_DNA"/>
</dbReference>
<proteinExistence type="predicted"/>
<organism evidence="2 3">
    <name type="scientific">Dipteronia dyeriana</name>
    <dbReference type="NCBI Taxonomy" id="168575"/>
    <lineage>
        <taxon>Eukaryota</taxon>
        <taxon>Viridiplantae</taxon>
        <taxon>Streptophyta</taxon>
        <taxon>Embryophyta</taxon>
        <taxon>Tracheophyta</taxon>
        <taxon>Spermatophyta</taxon>
        <taxon>Magnoliopsida</taxon>
        <taxon>eudicotyledons</taxon>
        <taxon>Gunneridae</taxon>
        <taxon>Pentapetalae</taxon>
        <taxon>rosids</taxon>
        <taxon>malvids</taxon>
        <taxon>Sapindales</taxon>
        <taxon>Sapindaceae</taxon>
        <taxon>Hippocastanoideae</taxon>
        <taxon>Acereae</taxon>
        <taxon>Dipteronia</taxon>
    </lineage>
</organism>
<dbReference type="AlphaFoldDB" id="A0AAD9WV38"/>
<feature type="region of interest" description="Disordered" evidence="1">
    <location>
        <begin position="1"/>
        <end position="24"/>
    </location>
</feature>
<dbReference type="PANTHER" id="PTHR33193">
    <property type="entry name" value="DOMAIN PROTEIN, PUTATIVE (DUF3511)-RELATED"/>
    <property type="match status" value="1"/>
</dbReference>
<protein>
    <submittedName>
        <fullName evidence="2">Uncharacterized protein</fullName>
    </submittedName>
</protein>
<name>A0AAD9WV38_9ROSI</name>
<dbReference type="Proteomes" id="UP001280121">
    <property type="component" value="Unassembled WGS sequence"/>
</dbReference>
<gene>
    <name evidence="2" type="ORF">Ddye_020149</name>
</gene>
<sequence>MNNNNLARNGTGGDLEEGKAVQDNRTSIITTTTTYQQACRRFPEHSTVGTLTSSSTSYKWNNNNGNSNNNNMINNNHTITTYNNKKSLPISSSWVNDPEIKRQKRIVKYKSYAVEGKMKASIRNGFRWVKNKYCQLVHGY</sequence>
<dbReference type="InterPro" id="IPR021899">
    <property type="entry name" value="DUF3511"/>
</dbReference>
<keyword evidence="3" id="KW-1185">Reference proteome</keyword>
<dbReference type="PANTHER" id="PTHR33193:SF30">
    <property type="entry name" value="DUF3511 DOMAIN-CONTAINING PROTEIN"/>
    <property type="match status" value="1"/>
</dbReference>
<evidence type="ECO:0000313" key="3">
    <source>
        <dbReference type="Proteomes" id="UP001280121"/>
    </source>
</evidence>
<reference evidence="2" key="1">
    <citation type="journal article" date="2023" name="Plant J.">
        <title>Genome sequences and population genomics provide insights into the demographic history, inbreeding, and mutation load of two 'living fossil' tree species of Dipteronia.</title>
        <authorList>
            <person name="Feng Y."/>
            <person name="Comes H.P."/>
            <person name="Chen J."/>
            <person name="Zhu S."/>
            <person name="Lu R."/>
            <person name="Zhang X."/>
            <person name="Li P."/>
            <person name="Qiu J."/>
            <person name="Olsen K.M."/>
            <person name="Qiu Y."/>
        </authorList>
    </citation>
    <scope>NUCLEOTIDE SEQUENCE</scope>
    <source>
        <strain evidence="2">KIB01</strain>
    </source>
</reference>
<comment type="caution">
    <text evidence="2">The sequence shown here is derived from an EMBL/GenBank/DDBJ whole genome shotgun (WGS) entry which is preliminary data.</text>
</comment>
<dbReference type="Pfam" id="PF12023">
    <property type="entry name" value="DUF3511"/>
    <property type="match status" value="1"/>
</dbReference>
<evidence type="ECO:0000313" key="2">
    <source>
        <dbReference type="EMBL" id="KAK2644954.1"/>
    </source>
</evidence>
<accession>A0AAD9WV38</accession>